<accession>A0ABW2D801</accession>
<gene>
    <name evidence="8" type="ORF">ACFQS3_08585</name>
</gene>
<dbReference type="InterPro" id="IPR016169">
    <property type="entry name" value="FAD-bd_PCMH_sub2"/>
</dbReference>
<feature type="domain" description="FAD-binding PCMH-type" evidence="7">
    <location>
        <begin position="33"/>
        <end position="201"/>
    </location>
</feature>
<organism evidence="8 9">
    <name type="scientific">Glycomyces mayteni</name>
    <dbReference type="NCBI Taxonomy" id="543887"/>
    <lineage>
        <taxon>Bacteria</taxon>
        <taxon>Bacillati</taxon>
        <taxon>Actinomycetota</taxon>
        <taxon>Actinomycetes</taxon>
        <taxon>Glycomycetales</taxon>
        <taxon>Glycomycetaceae</taxon>
        <taxon>Glycomyces</taxon>
    </lineage>
</organism>
<reference evidence="9" key="1">
    <citation type="journal article" date="2019" name="Int. J. Syst. Evol. Microbiol.">
        <title>The Global Catalogue of Microorganisms (GCM) 10K type strain sequencing project: providing services to taxonomists for standard genome sequencing and annotation.</title>
        <authorList>
            <consortium name="The Broad Institute Genomics Platform"/>
            <consortium name="The Broad Institute Genome Sequencing Center for Infectious Disease"/>
            <person name="Wu L."/>
            <person name="Ma J."/>
        </authorList>
    </citation>
    <scope>NUCLEOTIDE SEQUENCE [LARGE SCALE GENOMIC DNA]</scope>
    <source>
        <strain evidence="9">KACC 12634</strain>
    </source>
</reference>
<evidence type="ECO:0000313" key="8">
    <source>
        <dbReference type="EMBL" id="MFC6957248.1"/>
    </source>
</evidence>
<sequence>MQDLARLRLDGDLLTPAHPDYDTARRPVDPAHQETRPLAVARCRSTADVAAVLAYARDTGARTTPRGGGHCFAGRSTTDGIVLDLAALDTVAVADGTAKIGAGARLAHVYTALHARGRTLPAGCGATVGIAGLTLGGGIGLLGRVHGLTSDRLAGARVVLADGRIADCDADREPDLFWALRGAGGGQFGVVVSLVFDTVPEPVATRFVLRWRRPSHADLVAAWQEWAPDAPDEITADLALGEDAVLFGAALLDEPATRELLQGFCDAVGAAPETDVQGGMPFHRLKRSFEDLDTPGGAIQRSRSAFFAHPLQPSTIAALTASLTGGRRLNFTAMGGAYNRVPAAATAFAHRGERFMLQLVAPTADPWLDEAWAAAYGDSSKRVYPNFPDPLLTDWATAYHGRNLDRLRAVKHAYDPDRCFSFPQSL</sequence>
<dbReference type="InterPro" id="IPR050416">
    <property type="entry name" value="FAD-linked_Oxidoreductase"/>
</dbReference>
<comment type="cofactor">
    <cofactor evidence="1">
        <name>FAD</name>
        <dbReference type="ChEBI" id="CHEBI:57692"/>
    </cofactor>
</comment>
<dbReference type="PROSITE" id="PS51387">
    <property type="entry name" value="FAD_PCMH"/>
    <property type="match status" value="1"/>
</dbReference>
<dbReference type="InterPro" id="IPR016167">
    <property type="entry name" value="FAD-bd_PCMH_sub1"/>
</dbReference>
<feature type="region of interest" description="Disordered" evidence="6">
    <location>
        <begin position="16"/>
        <end position="36"/>
    </location>
</feature>
<dbReference type="Gene3D" id="3.30.43.10">
    <property type="entry name" value="Uridine Diphospho-n-acetylenolpyruvylglucosamine Reductase, domain 2"/>
    <property type="match status" value="1"/>
</dbReference>
<comment type="caution">
    <text evidence="8">The sequence shown here is derived from an EMBL/GenBank/DDBJ whole genome shotgun (WGS) entry which is preliminary data.</text>
</comment>
<evidence type="ECO:0000256" key="4">
    <source>
        <dbReference type="ARBA" id="ARBA00022827"/>
    </source>
</evidence>
<comment type="similarity">
    <text evidence="2">Belongs to the oxygen-dependent FAD-linked oxidoreductase family.</text>
</comment>
<proteinExistence type="inferred from homology"/>
<keyword evidence="5" id="KW-0560">Oxidoreductase</keyword>
<evidence type="ECO:0000313" key="9">
    <source>
        <dbReference type="Proteomes" id="UP001596470"/>
    </source>
</evidence>
<dbReference type="Proteomes" id="UP001596470">
    <property type="component" value="Unassembled WGS sequence"/>
</dbReference>
<dbReference type="InterPro" id="IPR012951">
    <property type="entry name" value="BBE"/>
</dbReference>
<dbReference type="Gene3D" id="3.30.465.10">
    <property type="match status" value="1"/>
</dbReference>
<dbReference type="PANTHER" id="PTHR42973">
    <property type="entry name" value="BINDING OXIDOREDUCTASE, PUTATIVE (AFU_ORTHOLOGUE AFUA_1G17690)-RELATED"/>
    <property type="match status" value="1"/>
</dbReference>
<dbReference type="Gene3D" id="3.40.462.20">
    <property type="match status" value="1"/>
</dbReference>
<evidence type="ECO:0000256" key="2">
    <source>
        <dbReference type="ARBA" id="ARBA00005466"/>
    </source>
</evidence>
<name>A0ABW2D801_9ACTN</name>
<evidence type="ECO:0000256" key="1">
    <source>
        <dbReference type="ARBA" id="ARBA00001974"/>
    </source>
</evidence>
<dbReference type="EMBL" id="JBHSYS010000002">
    <property type="protein sequence ID" value="MFC6957248.1"/>
    <property type="molecule type" value="Genomic_DNA"/>
</dbReference>
<keyword evidence="3" id="KW-0285">Flavoprotein</keyword>
<dbReference type="Pfam" id="PF08031">
    <property type="entry name" value="BBE"/>
    <property type="match status" value="1"/>
</dbReference>
<dbReference type="PANTHER" id="PTHR42973:SF39">
    <property type="entry name" value="FAD-BINDING PCMH-TYPE DOMAIN-CONTAINING PROTEIN"/>
    <property type="match status" value="1"/>
</dbReference>
<evidence type="ECO:0000259" key="7">
    <source>
        <dbReference type="PROSITE" id="PS51387"/>
    </source>
</evidence>
<feature type="compositionally biased region" description="Basic and acidic residues" evidence="6">
    <location>
        <begin position="19"/>
        <end position="35"/>
    </location>
</feature>
<keyword evidence="9" id="KW-1185">Reference proteome</keyword>
<evidence type="ECO:0000256" key="5">
    <source>
        <dbReference type="ARBA" id="ARBA00023002"/>
    </source>
</evidence>
<evidence type="ECO:0000256" key="6">
    <source>
        <dbReference type="SAM" id="MobiDB-lite"/>
    </source>
</evidence>
<protein>
    <submittedName>
        <fullName evidence="8">FAD-binding oxidoreductase</fullName>
    </submittedName>
</protein>
<dbReference type="SUPFAM" id="SSF56176">
    <property type="entry name" value="FAD-binding/transporter-associated domain-like"/>
    <property type="match status" value="1"/>
</dbReference>
<dbReference type="InterPro" id="IPR036318">
    <property type="entry name" value="FAD-bd_PCMH-like_sf"/>
</dbReference>
<keyword evidence="4" id="KW-0274">FAD</keyword>
<dbReference type="InterPro" id="IPR006094">
    <property type="entry name" value="Oxid_FAD_bind_N"/>
</dbReference>
<dbReference type="RefSeq" id="WP_382348496.1">
    <property type="nucleotide sequence ID" value="NZ_JBHMBP010000002.1"/>
</dbReference>
<dbReference type="Pfam" id="PF01565">
    <property type="entry name" value="FAD_binding_4"/>
    <property type="match status" value="1"/>
</dbReference>
<evidence type="ECO:0000256" key="3">
    <source>
        <dbReference type="ARBA" id="ARBA00022630"/>
    </source>
</evidence>
<dbReference type="InterPro" id="IPR016166">
    <property type="entry name" value="FAD-bd_PCMH"/>
</dbReference>